<protein>
    <submittedName>
        <fullName evidence="1">Uncharacterized protein</fullName>
    </submittedName>
</protein>
<dbReference type="Proteomes" id="UP000219813">
    <property type="component" value="Chromosome 7"/>
</dbReference>
<dbReference type="EMBL" id="LT594628">
    <property type="protein sequence ID" value="SBT87989.1"/>
    <property type="molecule type" value="Genomic_DNA"/>
</dbReference>
<dbReference type="OrthoDB" id="372075at2759"/>
<dbReference type="AlphaFoldDB" id="A0A1D3JMT4"/>
<evidence type="ECO:0000313" key="2">
    <source>
        <dbReference type="Proteomes" id="UP000219813"/>
    </source>
</evidence>
<dbReference type="RefSeq" id="XP_028860920.1">
    <property type="nucleotide sequence ID" value="XM_029004208.1"/>
</dbReference>
<sequence length="273" mass="31963">MFTARRDKMKQINIKNYIVKKMNIFCCNFLKVNKGYMHVLFTNEKKAYNKFFIFKSGMENEHSSKSKIVLFNIEEERNKIIRKKINNSLIGGVIISSLSICLIEINIISSLCGFVISAGLILFYIFYFLFYNSVILRAVLDIENKSLLLYPYMILKRKNLKKQIILSLHEINKVNKVNNYIQLYLKKPKIKIIPNFNLFIPLHIPRYNTSKTSKPQEIANSRDVLYPYDYNNLNISVFSQRKHMVNVPTIKKNVDGYPLNVAEENKLISLLSV</sequence>
<organism evidence="1 2">
    <name type="scientific">Plasmodium malariae</name>
    <dbReference type="NCBI Taxonomy" id="5858"/>
    <lineage>
        <taxon>Eukaryota</taxon>
        <taxon>Sar</taxon>
        <taxon>Alveolata</taxon>
        <taxon>Apicomplexa</taxon>
        <taxon>Aconoidasida</taxon>
        <taxon>Haemosporida</taxon>
        <taxon>Plasmodiidae</taxon>
        <taxon>Plasmodium</taxon>
        <taxon>Plasmodium (Plasmodium)</taxon>
    </lineage>
</organism>
<dbReference type="KEGG" id="pmal:PMUG01_07045200"/>
<gene>
    <name evidence="1" type="primary">PmUG01_07045200</name>
    <name evidence="1" type="ORF">PMUG01_07045200</name>
</gene>
<name>A0A1D3JMT4_PLAMA</name>
<proteinExistence type="predicted"/>
<accession>A0A1D3JMT4</accession>
<dbReference type="GeneID" id="39868014"/>
<evidence type="ECO:0000313" key="1">
    <source>
        <dbReference type="EMBL" id="SBT87989.1"/>
    </source>
</evidence>
<reference evidence="1 2" key="1">
    <citation type="submission" date="2016-06" db="EMBL/GenBank/DDBJ databases">
        <authorList>
            <consortium name="Pathogen Informatics"/>
        </authorList>
    </citation>
    <scope>NUCLEOTIDE SEQUENCE [LARGE SCALE GENOMIC DNA]</scope>
</reference>
<keyword evidence="2" id="KW-1185">Reference proteome</keyword>
<dbReference type="OMA" id="MIFKRAN"/>
<dbReference type="VEuPathDB" id="PlasmoDB:PmUG01_07045200"/>